<organism evidence="1 2">
    <name type="scientific">[Clostridium] clostridioforme 90A8</name>
    <dbReference type="NCBI Taxonomy" id="999408"/>
    <lineage>
        <taxon>Bacteria</taxon>
        <taxon>Bacillati</taxon>
        <taxon>Bacillota</taxon>
        <taxon>Clostridia</taxon>
        <taxon>Lachnospirales</taxon>
        <taxon>Lachnospiraceae</taxon>
        <taxon>Enterocloster</taxon>
    </lineage>
</organism>
<dbReference type="Pfam" id="PF13489">
    <property type="entry name" value="Methyltransf_23"/>
    <property type="match status" value="1"/>
</dbReference>
<dbReference type="GO" id="GO:0032259">
    <property type="term" value="P:methylation"/>
    <property type="evidence" value="ECO:0007669"/>
    <property type="project" value="UniProtKB-KW"/>
</dbReference>
<sequence length="337" mass="37846">MPMDSFPSKGILRRLIRLPYLPLYVGVLNAAVELDVFSGLTQRKSVRELSEERGWNEDNTRYFLDALYCLGFIWKRDGMYCNCRETDRYLVKGRPEYIGGHLAFNCAEECMGCRDIKRLVEDGPGGGHGLGGQLTFEQYVQNMRESQMGFRQTEIQRMVRELPEYPVIRKILDLGCATGLLGLGVIGEREDISGILYDRPAMEPAIRESIRLTGLEGRAVPMTGDYLADDIGEGYDLIMAIATLSFVEQELASLMKKLYKAMNPGGVLLCYSEGIERDGSGPWDMMLGWLPYNMQGYDLGLKKNEIAEAAMAAGFRSAEKRTGIYSTGNVDVDIFRK</sequence>
<keyword evidence="1" id="KW-0489">Methyltransferase</keyword>
<dbReference type="EMBL" id="AGYR01000013">
    <property type="protein sequence ID" value="ENZ17629.1"/>
    <property type="molecule type" value="Genomic_DNA"/>
</dbReference>
<dbReference type="Gene3D" id="1.10.10.10">
    <property type="entry name" value="Winged helix-like DNA-binding domain superfamily/Winged helix DNA-binding domain"/>
    <property type="match status" value="1"/>
</dbReference>
<keyword evidence="1" id="KW-0808">Transferase</keyword>
<dbReference type="InterPro" id="IPR036388">
    <property type="entry name" value="WH-like_DNA-bd_sf"/>
</dbReference>
<dbReference type="InterPro" id="IPR029063">
    <property type="entry name" value="SAM-dependent_MTases_sf"/>
</dbReference>
<reference evidence="1 2" key="1">
    <citation type="submission" date="2013-01" db="EMBL/GenBank/DDBJ databases">
        <title>The Genome Sequence of Clostridium clostridioforme 90A8.</title>
        <authorList>
            <consortium name="The Broad Institute Genome Sequencing Platform"/>
            <person name="Earl A."/>
            <person name="Ward D."/>
            <person name="Feldgarden M."/>
            <person name="Gevers D."/>
            <person name="Courvalin P."/>
            <person name="Lambert T."/>
            <person name="Walker B."/>
            <person name="Young S.K."/>
            <person name="Zeng Q."/>
            <person name="Gargeya S."/>
            <person name="Fitzgerald M."/>
            <person name="Haas B."/>
            <person name="Abouelleil A."/>
            <person name="Alvarado L."/>
            <person name="Arachchi H.M."/>
            <person name="Berlin A.M."/>
            <person name="Chapman S.B."/>
            <person name="Dewar J."/>
            <person name="Goldberg J."/>
            <person name="Griggs A."/>
            <person name="Gujja S."/>
            <person name="Hansen M."/>
            <person name="Howarth C."/>
            <person name="Imamovic A."/>
            <person name="Larimer J."/>
            <person name="McCowan C."/>
            <person name="Murphy C."/>
            <person name="Neiman D."/>
            <person name="Pearson M."/>
            <person name="Priest M."/>
            <person name="Roberts A."/>
            <person name="Saif S."/>
            <person name="Shea T."/>
            <person name="Sisk P."/>
            <person name="Sykes S."/>
            <person name="Wortman J."/>
            <person name="Nusbaum C."/>
            <person name="Birren B."/>
        </authorList>
    </citation>
    <scope>NUCLEOTIDE SEQUENCE [LARGE SCALE GENOMIC DNA]</scope>
    <source>
        <strain evidence="1 2">90A8</strain>
    </source>
</reference>
<dbReference type="CDD" id="cd02440">
    <property type="entry name" value="AdoMet_MTases"/>
    <property type="match status" value="1"/>
</dbReference>
<evidence type="ECO:0000313" key="2">
    <source>
        <dbReference type="Proteomes" id="UP000013085"/>
    </source>
</evidence>
<proteinExistence type="predicted"/>
<dbReference type="AlphaFoldDB" id="A0A0E2HCI1"/>
<dbReference type="SUPFAM" id="SSF46785">
    <property type="entry name" value="Winged helix' DNA-binding domain"/>
    <property type="match status" value="1"/>
</dbReference>
<dbReference type="GO" id="GO:0008168">
    <property type="term" value="F:methyltransferase activity"/>
    <property type="evidence" value="ECO:0007669"/>
    <property type="project" value="UniProtKB-KW"/>
</dbReference>
<dbReference type="InterPro" id="IPR036390">
    <property type="entry name" value="WH_DNA-bd_sf"/>
</dbReference>
<dbReference type="HOGENOM" id="CLU_005533_4_3_9"/>
<dbReference type="Proteomes" id="UP000013085">
    <property type="component" value="Unassembled WGS sequence"/>
</dbReference>
<protein>
    <submittedName>
        <fullName evidence="1">O-methyltransferase</fullName>
    </submittedName>
</protein>
<dbReference type="Gene3D" id="3.40.50.150">
    <property type="entry name" value="Vaccinia Virus protein VP39"/>
    <property type="match status" value="1"/>
</dbReference>
<dbReference type="GeneID" id="57959937"/>
<name>A0A0E2HCI1_9FIRM</name>
<accession>A0A0E2HCI1</accession>
<evidence type="ECO:0000313" key="1">
    <source>
        <dbReference type="EMBL" id="ENZ17629.1"/>
    </source>
</evidence>
<gene>
    <name evidence="1" type="ORF">HMPREF1090_01579</name>
</gene>
<comment type="caution">
    <text evidence="1">The sequence shown here is derived from an EMBL/GenBank/DDBJ whole genome shotgun (WGS) entry which is preliminary data.</text>
</comment>
<dbReference type="SUPFAM" id="SSF53335">
    <property type="entry name" value="S-adenosyl-L-methionine-dependent methyltransferases"/>
    <property type="match status" value="1"/>
</dbReference>
<dbReference type="PATRIC" id="fig|999408.3.peg.1699"/>
<dbReference type="RefSeq" id="WP_002583521.1">
    <property type="nucleotide sequence ID" value="NZ_KB851018.1"/>
</dbReference>